<dbReference type="SUPFAM" id="SSF100879">
    <property type="entry name" value="Lesion bypass DNA polymerase (Y-family), little finger domain"/>
    <property type="match status" value="1"/>
</dbReference>
<evidence type="ECO:0000259" key="6">
    <source>
        <dbReference type="PROSITE" id="PS50173"/>
    </source>
</evidence>
<dbReference type="InterPro" id="IPR050116">
    <property type="entry name" value="DNA_polymerase-Y"/>
</dbReference>
<dbReference type="CDD" id="cd01700">
    <property type="entry name" value="PolY_Pol_V_umuC"/>
    <property type="match status" value="1"/>
</dbReference>
<accession>A0A757VYF0</accession>
<dbReference type="GO" id="GO:0005829">
    <property type="term" value="C:cytosol"/>
    <property type="evidence" value="ECO:0007669"/>
    <property type="project" value="TreeGrafter"/>
</dbReference>
<dbReference type="InterPro" id="IPR043502">
    <property type="entry name" value="DNA/RNA_pol_sf"/>
</dbReference>
<dbReference type="InterPro" id="IPR036775">
    <property type="entry name" value="DNA_pol_Y-fam_lit_finger_sf"/>
</dbReference>
<dbReference type="Pfam" id="PF11799">
    <property type="entry name" value="IMS_C"/>
    <property type="match status" value="1"/>
</dbReference>
<dbReference type="InterPro" id="IPR043128">
    <property type="entry name" value="Rev_trsase/Diguanyl_cyclase"/>
</dbReference>
<dbReference type="GO" id="GO:0006281">
    <property type="term" value="P:DNA repair"/>
    <property type="evidence" value="ECO:0007669"/>
    <property type="project" value="UniProtKB-KW"/>
</dbReference>
<dbReference type="PANTHER" id="PTHR11076">
    <property type="entry name" value="DNA REPAIR POLYMERASE UMUC / TRANSFERASE FAMILY MEMBER"/>
    <property type="match status" value="1"/>
</dbReference>
<keyword evidence="3" id="KW-0741">SOS mutagenesis</keyword>
<organism evidence="7">
    <name type="scientific">Salmonella enterica</name>
    <name type="common">Salmonella choleraesuis</name>
    <dbReference type="NCBI Taxonomy" id="28901"/>
    <lineage>
        <taxon>Bacteria</taxon>
        <taxon>Pseudomonadati</taxon>
        <taxon>Pseudomonadota</taxon>
        <taxon>Gammaproteobacteria</taxon>
        <taxon>Enterobacterales</taxon>
        <taxon>Enterobacteriaceae</taxon>
        <taxon>Salmonella</taxon>
    </lineage>
</organism>
<dbReference type="GO" id="GO:0003887">
    <property type="term" value="F:DNA-directed DNA polymerase activity"/>
    <property type="evidence" value="ECO:0007669"/>
    <property type="project" value="TreeGrafter"/>
</dbReference>
<keyword evidence="5" id="KW-0742">SOS response</keyword>
<dbReference type="AlphaFoldDB" id="A0A757VYF0"/>
<dbReference type="InterPro" id="IPR025188">
    <property type="entry name" value="DUF4113"/>
</dbReference>
<evidence type="ECO:0000256" key="2">
    <source>
        <dbReference type="ARBA" id="ARBA00022763"/>
    </source>
</evidence>
<dbReference type="Gene3D" id="3.30.70.270">
    <property type="match status" value="1"/>
</dbReference>
<dbReference type="PROSITE" id="PS50173">
    <property type="entry name" value="UMUC"/>
    <property type="match status" value="1"/>
</dbReference>
<dbReference type="Gene3D" id="3.40.1170.60">
    <property type="match status" value="1"/>
</dbReference>
<dbReference type="GO" id="GO:0003684">
    <property type="term" value="F:damaged DNA binding"/>
    <property type="evidence" value="ECO:0007669"/>
    <property type="project" value="InterPro"/>
</dbReference>
<evidence type="ECO:0000256" key="5">
    <source>
        <dbReference type="ARBA" id="ARBA00023236"/>
    </source>
</evidence>
<dbReference type="Gene3D" id="3.30.1490.100">
    <property type="entry name" value="DNA polymerase, Y-family, little finger domain"/>
    <property type="match status" value="1"/>
</dbReference>
<proteinExistence type="inferred from homology"/>
<dbReference type="Gene3D" id="1.10.150.20">
    <property type="entry name" value="5' to 3' exonuclease, C-terminal subdomain"/>
    <property type="match status" value="1"/>
</dbReference>
<feature type="domain" description="UmuC" evidence="6">
    <location>
        <begin position="2"/>
        <end position="189"/>
    </location>
</feature>
<name>A0A757VYF0_SALER</name>
<dbReference type="Pfam" id="PF00817">
    <property type="entry name" value="IMS"/>
    <property type="match status" value="1"/>
</dbReference>
<gene>
    <name evidence="7" type="ORF">G8S40_004217</name>
</gene>
<dbReference type="GO" id="GO:0042276">
    <property type="term" value="P:error-prone translesion synthesis"/>
    <property type="evidence" value="ECO:0007669"/>
    <property type="project" value="TreeGrafter"/>
</dbReference>
<comment type="caution">
    <text evidence="7">The sequence shown here is derived from an EMBL/GenBank/DDBJ whole genome shotgun (WGS) entry which is preliminary data.</text>
</comment>
<keyword evidence="2" id="KW-0227">DNA damage</keyword>
<dbReference type="InterPro" id="IPR017961">
    <property type="entry name" value="DNA_pol_Y-fam_little_finger"/>
</dbReference>
<dbReference type="SUPFAM" id="SSF56672">
    <property type="entry name" value="DNA/RNA polymerases"/>
    <property type="match status" value="1"/>
</dbReference>
<dbReference type="EMBL" id="DAAXGR010000015">
    <property type="protein sequence ID" value="HAG0930166.1"/>
    <property type="molecule type" value="Genomic_DNA"/>
</dbReference>
<evidence type="ECO:0000256" key="1">
    <source>
        <dbReference type="ARBA" id="ARBA00010945"/>
    </source>
</evidence>
<dbReference type="InterPro" id="IPR001126">
    <property type="entry name" value="UmuC"/>
</dbReference>
<keyword evidence="4" id="KW-0234">DNA repair</keyword>
<dbReference type="GO" id="GO:0009432">
    <property type="term" value="P:SOS response"/>
    <property type="evidence" value="ECO:0007669"/>
    <property type="project" value="UniProtKB-KW"/>
</dbReference>
<reference evidence="7" key="2">
    <citation type="submission" date="2020-02" db="EMBL/GenBank/DDBJ databases">
        <authorList>
            <consortium name="NCBI Pathogen Detection Project"/>
        </authorList>
    </citation>
    <scope>NUCLEOTIDE SEQUENCE</scope>
    <source>
        <strain evidence="7">MA.CK_94/00004459</strain>
    </source>
</reference>
<evidence type="ECO:0000256" key="3">
    <source>
        <dbReference type="ARBA" id="ARBA00023199"/>
    </source>
</evidence>
<dbReference type="NCBIfam" id="NF002955">
    <property type="entry name" value="PRK03609.1"/>
    <property type="match status" value="1"/>
</dbReference>
<evidence type="ECO:0000256" key="4">
    <source>
        <dbReference type="ARBA" id="ARBA00023204"/>
    </source>
</evidence>
<evidence type="ECO:0000313" key="7">
    <source>
        <dbReference type="EMBL" id="HAG0930166.1"/>
    </source>
</evidence>
<dbReference type="PANTHER" id="PTHR11076:SF34">
    <property type="entry name" value="PROTEIN UMUC"/>
    <property type="match status" value="1"/>
</dbReference>
<reference evidence="7" key="1">
    <citation type="journal article" date="2018" name="Genome Biol.">
        <title>SKESA: strategic k-mer extension for scrupulous assemblies.</title>
        <authorList>
            <person name="Souvorov A."/>
            <person name="Agarwala R."/>
            <person name="Lipman D.J."/>
        </authorList>
    </citation>
    <scope>NUCLEOTIDE SEQUENCE</scope>
    <source>
        <strain evidence="7">MA.CK_94/00004459</strain>
    </source>
</reference>
<protein>
    <submittedName>
        <fullName evidence="7">Y-family DNA polymerase</fullName>
    </submittedName>
</protein>
<dbReference type="Pfam" id="PF13438">
    <property type="entry name" value="DUF4113"/>
    <property type="match status" value="1"/>
</dbReference>
<sequence>MYALADVNSFYASCEKVFRPDLRNKPVVVLSNNDGCVISRSPEAKRLGIKMGVPWFQLKMTQFPEPVITFSSNYELYASMSNRVMSHLEELAPRVEQYSIDEMFLDVSGIDSCIDFEDLGRQLREHVRNGTGLTIGVGMGPTKTLAKSAQWASKEWPQFGGVLALTTGNPRRTEKLLSLQPVEEIWGVGRRISRKLSTMGITTALQLARANPAFIRKNFNVVLERTVRELNGVSCILLEEAPSPKQQIICSRSFGERVTTYEALRQAICQHAERAAEKLRGERQFCRHIAVFVKTSPFAVNEAYYGNVASEKLLLPTRDTRDIISAAVKALDSIWLDGHRYAKAGVMLNDFTPSGVSQLNLFDEDQLRAQSDELMKVLDRINHSGKGKIWFAGRGIAPEWQMKRDMLSPAYTTRWSDIPVALL</sequence>
<comment type="similarity">
    <text evidence="1">Belongs to the DNA polymerase type-Y family.</text>
</comment>